<feature type="region of interest" description="Disordered" evidence="1">
    <location>
        <begin position="117"/>
        <end position="149"/>
    </location>
</feature>
<organism evidence="2 3">
    <name type="scientific">Micromonospora cathayae</name>
    <dbReference type="NCBI Taxonomy" id="3028804"/>
    <lineage>
        <taxon>Bacteria</taxon>
        <taxon>Bacillati</taxon>
        <taxon>Actinomycetota</taxon>
        <taxon>Actinomycetes</taxon>
        <taxon>Micromonosporales</taxon>
        <taxon>Micromonosporaceae</taxon>
        <taxon>Micromonospora</taxon>
    </lineage>
</organism>
<evidence type="ECO:0008006" key="4">
    <source>
        <dbReference type="Google" id="ProtNLM"/>
    </source>
</evidence>
<dbReference type="RefSeq" id="WP_275030302.1">
    <property type="nucleotide sequence ID" value="NZ_CP118615.1"/>
</dbReference>
<sequence>MSQPNGHVWVDPDGVTRVGDAYADHLARYDGYLRQLYGLRDRFAPAWGDDEIGNQFKDKFDQTIDVVEGIILGVRGSVEYAAVGLRLSGQGYGQADDDAKLAGRTIGGVFDDLPEKLPRWRPGASEPEGIPDKLPRNSPALFSERDEDETTLARPGLLFTVDSTDPLQRAYDAQLPAEPTRFSPAISAFRGYPTTGVRIDGDPVPAGYQLRSLTTLPDGTSRADVNHYDAIVPLGGRTVTGPDGRPLDSDGDQFFLVKPKANLDFDPFSPDYQPLLVSFRSDGSAAPLLVDPT</sequence>
<evidence type="ECO:0000256" key="1">
    <source>
        <dbReference type="SAM" id="MobiDB-lite"/>
    </source>
</evidence>
<evidence type="ECO:0000313" key="3">
    <source>
        <dbReference type="Proteomes" id="UP001219605"/>
    </source>
</evidence>
<dbReference type="Proteomes" id="UP001219605">
    <property type="component" value="Chromosome"/>
</dbReference>
<evidence type="ECO:0000313" key="2">
    <source>
        <dbReference type="EMBL" id="WDZ83744.1"/>
    </source>
</evidence>
<keyword evidence="3" id="KW-1185">Reference proteome</keyword>
<gene>
    <name evidence="2" type="ORF">PVK37_25265</name>
</gene>
<reference evidence="2 3" key="1">
    <citation type="submission" date="2023-02" db="EMBL/GenBank/DDBJ databases">
        <authorList>
            <person name="Mo P."/>
        </authorList>
    </citation>
    <scope>NUCLEOTIDE SEQUENCE [LARGE SCALE GENOMIC DNA]</scope>
    <source>
        <strain evidence="2 3">HUAS 3</strain>
    </source>
</reference>
<protein>
    <recommendedName>
        <fullName evidence="4">WXG100 family type VII secretion target</fullName>
    </recommendedName>
</protein>
<proteinExistence type="predicted"/>
<accession>A0ABY7ZP66</accession>
<dbReference type="EMBL" id="CP118615">
    <property type="protein sequence ID" value="WDZ83744.1"/>
    <property type="molecule type" value="Genomic_DNA"/>
</dbReference>
<name>A0ABY7ZP66_9ACTN</name>